<feature type="compositionally biased region" description="Pro residues" evidence="1">
    <location>
        <begin position="201"/>
        <end position="225"/>
    </location>
</feature>
<proteinExistence type="predicted"/>
<protein>
    <submittedName>
        <fullName evidence="2">Uncharacterized protein</fullName>
    </submittedName>
</protein>
<gene>
    <name evidence="2" type="ORF">M231_04077</name>
</gene>
<feature type="compositionally biased region" description="Basic and acidic residues" evidence="1">
    <location>
        <begin position="227"/>
        <end position="237"/>
    </location>
</feature>
<feature type="compositionally biased region" description="Basic and acidic residues" evidence="1">
    <location>
        <begin position="8"/>
        <end position="20"/>
    </location>
</feature>
<name>A0A4Q1BLV4_TREME</name>
<evidence type="ECO:0000313" key="3">
    <source>
        <dbReference type="Proteomes" id="UP000289152"/>
    </source>
</evidence>
<evidence type="ECO:0000256" key="1">
    <source>
        <dbReference type="SAM" id="MobiDB-lite"/>
    </source>
</evidence>
<dbReference type="Proteomes" id="UP000289152">
    <property type="component" value="Unassembled WGS sequence"/>
</dbReference>
<organism evidence="2 3">
    <name type="scientific">Tremella mesenterica</name>
    <name type="common">Jelly fungus</name>
    <dbReference type="NCBI Taxonomy" id="5217"/>
    <lineage>
        <taxon>Eukaryota</taxon>
        <taxon>Fungi</taxon>
        <taxon>Dikarya</taxon>
        <taxon>Basidiomycota</taxon>
        <taxon>Agaricomycotina</taxon>
        <taxon>Tremellomycetes</taxon>
        <taxon>Tremellales</taxon>
        <taxon>Tremellaceae</taxon>
        <taxon>Tremella</taxon>
    </lineage>
</organism>
<dbReference type="AlphaFoldDB" id="A0A4Q1BLV4"/>
<feature type="region of interest" description="Disordered" evidence="1">
    <location>
        <begin position="291"/>
        <end position="313"/>
    </location>
</feature>
<reference evidence="2 3" key="1">
    <citation type="submission" date="2016-06" db="EMBL/GenBank/DDBJ databases">
        <title>Evolution of pathogenesis and genome organization in the Tremellales.</title>
        <authorList>
            <person name="Cuomo C."/>
            <person name="Litvintseva A."/>
            <person name="Heitman J."/>
            <person name="Chen Y."/>
            <person name="Sun S."/>
            <person name="Springer D."/>
            <person name="Dromer F."/>
            <person name="Young S."/>
            <person name="Zeng Q."/>
            <person name="Chapman S."/>
            <person name="Gujja S."/>
            <person name="Saif S."/>
            <person name="Birren B."/>
        </authorList>
    </citation>
    <scope>NUCLEOTIDE SEQUENCE [LARGE SCALE GENOMIC DNA]</scope>
    <source>
        <strain evidence="2 3">ATCC 28783</strain>
    </source>
</reference>
<comment type="caution">
    <text evidence="2">The sequence shown here is derived from an EMBL/GenBank/DDBJ whole genome shotgun (WGS) entry which is preliminary data.</text>
</comment>
<keyword evidence="3" id="KW-1185">Reference proteome</keyword>
<accession>A0A4Q1BLV4</accession>
<feature type="region of interest" description="Disordered" evidence="1">
    <location>
        <begin position="201"/>
        <end position="245"/>
    </location>
</feature>
<dbReference type="InParanoid" id="A0A4Q1BLV4"/>
<evidence type="ECO:0000313" key="2">
    <source>
        <dbReference type="EMBL" id="RXK38670.1"/>
    </source>
</evidence>
<feature type="region of interest" description="Disordered" evidence="1">
    <location>
        <begin position="1"/>
        <end position="21"/>
    </location>
</feature>
<dbReference type="EMBL" id="SDIL01000044">
    <property type="protein sequence ID" value="RXK38670.1"/>
    <property type="molecule type" value="Genomic_DNA"/>
</dbReference>
<sequence length="335" mass="36355">MTVRPKNRFKDKDDNELGSKDDDDLLLDQVGGLMSTLSIIKTIPDPSCPKTHLTEDTQLILLSPHTTRPRDSPRRLVSDTTFQLQDLVTNNQGQEELVKPLSPIRTGPLTLDGVIFDPLPDLGPIRASSNHYPNVSLYHNLNPSGDRGPGNVDNLGNLVSPFWINGYGYGYGYGYGPMFNVNNVIINHTTLIKSVPPPCPAPAPAAAPAPAPPPPPPPPPSPPEAPSVEKRQRERPDPTAGPSLRDLLMAELKSKRDKILSKSKILGDQMESEMKKQSQEGEAACLMAKQAGEMDEERRKMRGGGGGDQIVVGVQPMSRKGVCLGERECARGQGK</sequence>